<feature type="transmembrane region" description="Helical" evidence="9">
    <location>
        <begin position="314"/>
        <end position="333"/>
    </location>
</feature>
<organism evidence="14 15">
    <name type="scientific">Bulleidia extructa W1219</name>
    <dbReference type="NCBI Taxonomy" id="679192"/>
    <lineage>
        <taxon>Bacteria</taxon>
        <taxon>Bacillati</taxon>
        <taxon>Bacillota</taxon>
        <taxon>Erysipelotrichia</taxon>
        <taxon>Erysipelotrichales</taxon>
        <taxon>Erysipelotrichaceae</taxon>
        <taxon>Bulleidia</taxon>
    </lineage>
</organism>
<keyword evidence="3 9" id="KW-1003">Cell membrane</keyword>
<dbReference type="InterPro" id="IPR005665">
    <property type="entry name" value="SecF_bac"/>
</dbReference>
<dbReference type="Gene3D" id="3.30.70.3220">
    <property type="match status" value="1"/>
</dbReference>
<dbReference type="Proteomes" id="UP000005017">
    <property type="component" value="Unassembled WGS sequence"/>
</dbReference>
<dbReference type="InterPro" id="IPR005791">
    <property type="entry name" value="SecD"/>
</dbReference>
<feature type="transmembrane region" description="Helical" evidence="9">
    <location>
        <begin position="683"/>
        <end position="702"/>
    </location>
</feature>
<keyword evidence="4 9" id="KW-0812">Transmembrane</keyword>
<feature type="transmembrane region" description="Helical" evidence="9">
    <location>
        <begin position="459"/>
        <end position="477"/>
    </location>
</feature>
<gene>
    <name evidence="9 14" type="primary">secD</name>
    <name evidence="10" type="synonym">secF</name>
    <name evidence="14" type="ORF">HMPREF9013_0593</name>
</gene>
<evidence type="ECO:0000256" key="9">
    <source>
        <dbReference type="HAMAP-Rule" id="MF_01463"/>
    </source>
</evidence>
<comment type="function">
    <text evidence="9">Part of the Sec protein translocase complex. Interacts with the SecYEG preprotein conducting channel. SecDF uses the proton motive force (PMF) to complete protein translocation after the ATP-dependent function of SecA.</text>
</comment>
<keyword evidence="2 9" id="KW-0813">Transport</keyword>
<feature type="transmembrane region" description="Helical" evidence="9">
    <location>
        <begin position="629"/>
        <end position="650"/>
    </location>
</feature>
<dbReference type="EMBL" id="ADFR01000016">
    <property type="protein sequence ID" value="EFC05308.1"/>
    <property type="molecule type" value="Genomic_DNA"/>
</dbReference>
<feature type="transmembrane region" description="Helical" evidence="9">
    <location>
        <begin position="358"/>
        <end position="381"/>
    </location>
</feature>
<dbReference type="GO" id="GO:0043952">
    <property type="term" value="P:protein transport by the Sec complex"/>
    <property type="evidence" value="ECO:0007669"/>
    <property type="project" value="UniProtKB-UniRule"/>
</dbReference>
<dbReference type="Gene3D" id="1.20.1640.10">
    <property type="entry name" value="Multidrug efflux transporter AcrB transmembrane domain"/>
    <property type="match status" value="2"/>
</dbReference>
<evidence type="ECO:0000256" key="8">
    <source>
        <dbReference type="ARBA" id="ARBA00023136"/>
    </source>
</evidence>
<dbReference type="eggNOG" id="COG0342">
    <property type="taxonomic scope" value="Bacteria"/>
</dbReference>
<dbReference type="PRINTS" id="PR01755">
    <property type="entry name" value="SECFTRNLCASE"/>
</dbReference>
<evidence type="ECO:0000256" key="6">
    <source>
        <dbReference type="ARBA" id="ARBA00022989"/>
    </source>
</evidence>
<accession>D2MQN9</accession>
<comment type="subunit">
    <text evidence="9">Forms a complex with SecF. Part of the essential Sec protein translocation apparatus which comprises SecA, SecYEG and auxiliary proteins SecDF. Other proteins may also be involved.</text>
</comment>
<name>D2MQN9_9FIRM</name>
<dbReference type="eggNOG" id="COG0341">
    <property type="taxonomic scope" value="Bacteria"/>
</dbReference>
<sequence length="765" mass="84181">MLKKRRKIKNKSLGVFGLIVTLLIVLAATTYQTIIRRINLGLDLQGGFEILYQIEPLQKGKAVDMPSVIKSISKRVNVLGVNEPQISVEGNNRVRVQLAGAKDLNTARKLIGTTAKLTFRDVNDKELADSSILQEGGASLAYQSGEPVVSFKVKDTAKFRAITREIAAKKNGQNVMVIWLDYSKGDSYQVESQKKAQGKEPKYVSAASVNQALSGDSIIQGNFTEESARTLANLINSGSLPVKLTEISSNVVSAAYGQDALSKTAFAGMIGVGVVMLFMIAVYRLPGIVASIMLVSYVWAVFGIYALMGATFTLSGIGALVLGIGMTVDANIVNYERIRQEMYAGKSIRSAVREGQKLSFAAVFDAQFTTLIAALIMYIWGSGTVKGFATMLIITVFMTLILNVGLSKILLDLLIKSGICDGHPTWFAVKPNQIPDVTKGEKQFYTGTHHVNYVDKAKYLIRTAIVTIAIFLGLGIFNQFKGTGFLNLGIDFSAGTKLTITSNKKITTMDVQKEFEKIGLKNYSFQASGDKTVYATTKQAISTEELSKVKKSLKEVYGQEPGDNVVTPVVGKDLVQNAFILTMVAWIAMMAYVTIRYEWDYALSCIVALVHDVLIVLAVFGILRLEVNIELISVLLTIIGYSINNSIIVFDRIREQMNLRKNKENIDYKVVVNDAIDATIKEALNSSFTTIVPVIILLFLGSQAIFTFIFAMLVGLVAGTFSSIFVSPILWYYLRTHYKPKEKNQKKKEIRKEHLDEYTIPGINA</sequence>
<feature type="domain" description="SecDF P1 head subdomain" evidence="13">
    <location>
        <begin position="126"/>
        <end position="242"/>
    </location>
</feature>
<dbReference type="InterPro" id="IPR048631">
    <property type="entry name" value="SecD_1st"/>
</dbReference>
<feature type="domain" description="Protein export membrane protein SecD/SecF C-terminal" evidence="11">
    <location>
        <begin position="549"/>
        <end position="735"/>
    </location>
</feature>
<keyword evidence="15" id="KW-1185">Reference proteome</keyword>
<evidence type="ECO:0000256" key="1">
    <source>
        <dbReference type="ARBA" id="ARBA00004651"/>
    </source>
</evidence>
<dbReference type="GO" id="GO:0005886">
    <property type="term" value="C:plasma membrane"/>
    <property type="evidence" value="ECO:0007669"/>
    <property type="project" value="UniProtKB-SubCell"/>
</dbReference>
<feature type="domain" description="Protein export membrane protein SecD/SecF C-terminal" evidence="11">
    <location>
        <begin position="244"/>
        <end position="399"/>
    </location>
</feature>
<dbReference type="Pfam" id="PF22599">
    <property type="entry name" value="SecDF_P1_head"/>
    <property type="match status" value="1"/>
</dbReference>
<feature type="transmembrane region" description="Helical" evidence="9">
    <location>
        <begin position="288"/>
        <end position="308"/>
    </location>
</feature>
<evidence type="ECO:0000259" key="11">
    <source>
        <dbReference type="Pfam" id="PF02355"/>
    </source>
</evidence>
<reference evidence="15" key="1">
    <citation type="submission" date="2009-12" db="EMBL/GenBank/DDBJ databases">
        <title>Sequence of Clostridiales genomosp. BVAB3 str. UPII9-5.</title>
        <authorList>
            <person name="Madupu R."/>
            <person name="Durkin A.S."/>
            <person name="Torralba M."/>
            <person name="Methe B."/>
            <person name="Sutton G.G."/>
            <person name="Strausberg R.L."/>
            <person name="Nelson K.E."/>
        </authorList>
    </citation>
    <scope>NUCLEOTIDE SEQUENCE [LARGE SCALE GENOMIC DNA]</scope>
    <source>
        <strain evidence="15">W1219</strain>
    </source>
</reference>
<dbReference type="HAMAP" id="MF_01463_B">
    <property type="entry name" value="SecD_B"/>
    <property type="match status" value="1"/>
</dbReference>
<proteinExistence type="inferred from homology"/>
<protein>
    <recommendedName>
        <fullName evidence="9 10">Multifunctional fusion protein</fullName>
    </recommendedName>
    <domain>
        <recommendedName>
            <fullName evidence="9">Protein translocase subunit SecD</fullName>
        </recommendedName>
    </domain>
    <domain>
        <recommendedName>
            <fullName evidence="10">Protein-export membrane protein SecF</fullName>
        </recommendedName>
    </domain>
</protein>
<evidence type="ECO:0000259" key="13">
    <source>
        <dbReference type="Pfam" id="PF22599"/>
    </source>
</evidence>
<comment type="subunit">
    <text evidence="10">Forms a complex with SecD. Part of the essential Sec protein translocation apparatus which comprises SecA, SecYEG and auxiliary proteins SecDF. Other proteins may also be involved.</text>
</comment>
<dbReference type="GO" id="GO:0006605">
    <property type="term" value="P:protein targeting"/>
    <property type="evidence" value="ECO:0007669"/>
    <property type="project" value="UniProtKB-UniRule"/>
</dbReference>
<evidence type="ECO:0000259" key="12">
    <source>
        <dbReference type="Pfam" id="PF21760"/>
    </source>
</evidence>
<dbReference type="PANTHER" id="PTHR30081">
    <property type="entry name" value="PROTEIN-EXPORT MEMBRANE PROTEIN SEC"/>
    <property type="match status" value="1"/>
</dbReference>
<dbReference type="AlphaFoldDB" id="D2MQN9"/>
<dbReference type="HAMAP" id="MF_01464_B">
    <property type="entry name" value="SecF_B"/>
    <property type="match status" value="1"/>
</dbReference>
<evidence type="ECO:0000313" key="14">
    <source>
        <dbReference type="EMBL" id="EFC05308.1"/>
    </source>
</evidence>
<keyword evidence="5 9" id="KW-0653">Protein transport</keyword>
<dbReference type="Pfam" id="PF21760">
    <property type="entry name" value="SecD_1st"/>
    <property type="match status" value="1"/>
</dbReference>
<comment type="similarity">
    <text evidence="10">Belongs to the SecD/SecF family. SecF subfamily.</text>
</comment>
<comment type="caution">
    <text evidence="14">The sequence shown here is derived from an EMBL/GenBank/DDBJ whole genome shotgun (WGS) entry which is preliminary data.</text>
</comment>
<feature type="transmembrane region" description="Helical" evidence="9">
    <location>
        <begin position="265"/>
        <end position="283"/>
    </location>
</feature>
<dbReference type="InterPro" id="IPR055344">
    <property type="entry name" value="SecD_SecF_C_bact"/>
</dbReference>
<dbReference type="InterPro" id="IPR022813">
    <property type="entry name" value="SecD/SecF_arch_bac"/>
</dbReference>
<comment type="caution">
    <text evidence="9">Lacks conserved residue(s) required for the propagation of feature annotation.</text>
</comment>
<dbReference type="NCBIfam" id="TIGR00966">
    <property type="entry name" value="transloc_SecF"/>
    <property type="match status" value="1"/>
</dbReference>
<evidence type="ECO:0000256" key="4">
    <source>
        <dbReference type="ARBA" id="ARBA00022692"/>
    </source>
</evidence>
<keyword evidence="6 9" id="KW-1133">Transmembrane helix</keyword>
<dbReference type="PANTHER" id="PTHR30081:SF1">
    <property type="entry name" value="PROTEIN TRANSLOCASE SUBUNIT SECD"/>
    <property type="match status" value="1"/>
</dbReference>
<evidence type="ECO:0000256" key="3">
    <source>
        <dbReference type="ARBA" id="ARBA00022475"/>
    </source>
</evidence>
<dbReference type="InterPro" id="IPR022645">
    <property type="entry name" value="SecD/SecF_bac"/>
</dbReference>
<dbReference type="GO" id="GO:0015450">
    <property type="term" value="F:protein-transporting ATPase activity"/>
    <property type="evidence" value="ECO:0007669"/>
    <property type="project" value="InterPro"/>
</dbReference>
<dbReference type="Pfam" id="PF02355">
    <property type="entry name" value="SecD_SecF_C"/>
    <property type="match status" value="2"/>
</dbReference>
<dbReference type="NCBIfam" id="TIGR01129">
    <property type="entry name" value="secD"/>
    <property type="match status" value="1"/>
</dbReference>
<evidence type="ECO:0000256" key="7">
    <source>
        <dbReference type="ARBA" id="ARBA00023010"/>
    </source>
</evidence>
<feature type="transmembrane region" description="Helical" evidence="9">
    <location>
        <begin position="708"/>
        <end position="734"/>
    </location>
</feature>
<feature type="transmembrane region" description="Helical" evidence="9">
    <location>
        <begin position="601"/>
        <end position="623"/>
    </location>
</feature>
<comment type="similarity">
    <text evidence="9">Belongs to the SecD/SecF family. SecD subfamily.</text>
</comment>
<evidence type="ECO:0000256" key="10">
    <source>
        <dbReference type="HAMAP-Rule" id="MF_01464"/>
    </source>
</evidence>
<comment type="subcellular location">
    <subcellularLocation>
        <location evidence="1 9">Cell membrane</location>
        <topology evidence="1 9">Multi-pass membrane protein</topology>
    </subcellularLocation>
</comment>
<evidence type="ECO:0000313" key="15">
    <source>
        <dbReference type="Proteomes" id="UP000005017"/>
    </source>
</evidence>
<evidence type="ECO:0000256" key="5">
    <source>
        <dbReference type="ARBA" id="ARBA00022927"/>
    </source>
</evidence>
<feature type="transmembrane region" description="Helical" evidence="9">
    <location>
        <begin position="574"/>
        <end position="594"/>
    </location>
</feature>
<dbReference type="GO" id="GO:0065002">
    <property type="term" value="P:intracellular protein transmembrane transport"/>
    <property type="evidence" value="ECO:0007669"/>
    <property type="project" value="UniProtKB-UniRule"/>
</dbReference>
<dbReference type="SUPFAM" id="SSF82866">
    <property type="entry name" value="Multidrug efflux transporter AcrB transmembrane domain"/>
    <property type="match status" value="2"/>
</dbReference>
<keyword evidence="7 9" id="KW-0811">Translocation</keyword>
<dbReference type="InterPro" id="IPR048634">
    <property type="entry name" value="SecD_SecF_C"/>
</dbReference>
<feature type="transmembrane region" description="Helical" evidence="9">
    <location>
        <begin position="387"/>
        <end position="406"/>
    </location>
</feature>
<dbReference type="InterPro" id="IPR054384">
    <property type="entry name" value="SecDF_P1_head"/>
</dbReference>
<dbReference type="NCBIfam" id="TIGR00916">
    <property type="entry name" value="2A0604s01"/>
    <property type="match status" value="2"/>
</dbReference>
<dbReference type="STRING" id="679192.HMPREF9013_0593"/>
<evidence type="ECO:0000256" key="2">
    <source>
        <dbReference type="ARBA" id="ARBA00022448"/>
    </source>
</evidence>
<dbReference type="RefSeq" id="WP_006627702.1">
    <property type="nucleotide sequence ID" value="NZ_ADFR01000016.1"/>
</dbReference>
<dbReference type="InterPro" id="IPR022646">
    <property type="entry name" value="SecD/SecF_CS"/>
</dbReference>
<feature type="domain" description="Protein translocase subunit SecDF P1" evidence="12">
    <location>
        <begin position="68"/>
        <end position="124"/>
    </location>
</feature>
<dbReference type="Pfam" id="PF07549">
    <property type="entry name" value="Sec_GG"/>
    <property type="match status" value="2"/>
</dbReference>
<keyword evidence="8 9" id="KW-0472">Membrane</keyword>